<dbReference type="Pfam" id="PF00211">
    <property type="entry name" value="Guanylate_cyc"/>
    <property type="match status" value="1"/>
</dbReference>
<dbReference type="EC" id="4.6.1.2" evidence="4 16"/>
<dbReference type="GO" id="GO:0007168">
    <property type="term" value="P:receptor guanylyl cyclase signaling pathway"/>
    <property type="evidence" value="ECO:0007669"/>
    <property type="project" value="TreeGrafter"/>
</dbReference>
<dbReference type="Pfam" id="PF07701">
    <property type="entry name" value="HNOBA"/>
    <property type="match status" value="1"/>
</dbReference>
<organism evidence="20 21">
    <name type="scientific">Romanomermis culicivorax</name>
    <name type="common">Nematode worm</name>
    <dbReference type="NCBI Taxonomy" id="13658"/>
    <lineage>
        <taxon>Eukaryota</taxon>
        <taxon>Metazoa</taxon>
        <taxon>Ecdysozoa</taxon>
        <taxon>Nematoda</taxon>
        <taxon>Enoplea</taxon>
        <taxon>Dorylaimia</taxon>
        <taxon>Mermithida</taxon>
        <taxon>Mermithoidea</taxon>
        <taxon>Mermithidae</taxon>
        <taxon>Romanomermis</taxon>
    </lineage>
</organism>
<dbReference type="SUPFAM" id="SSF55073">
    <property type="entry name" value="Nucleotide cyclase"/>
    <property type="match status" value="1"/>
</dbReference>
<evidence type="ECO:0000256" key="5">
    <source>
        <dbReference type="ARBA" id="ARBA00022475"/>
    </source>
</evidence>
<evidence type="ECO:0000256" key="16">
    <source>
        <dbReference type="RuleBase" id="RU003431"/>
    </source>
</evidence>
<dbReference type="WBParaSite" id="nRc.2.0.1.t04446-RA">
    <property type="protein sequence ID" value="nRc.2.0.1.t04446-RA"/>
    <property type="gene ID" value="nRc.2.0.1.g04446"/>
</dbReference>
<comment type="catalytic activity">
    <reaction evidence="1 16">
        <text>GTP = 3',5'-cyclic GMP + diphosphate</text>
        <dbReference type="Rhea" id="RHEA:13665"/>
        <dbReference type="ChEBI" id="CHEBI:33019"/>
        <dbReference type="ChEBI" id="CHEBI:37565"/>
        <dbReference type="ChEBI" id="CHEBI:57746"/>
        <dbReference type="EC" id="4.6.1.2"/>
    </reaction>
</comment>
<keyword evidence="20" id="KW-1185">Reference proteome</keyword>
<dbReference type="SMART" id="SM00044">
    <property type="entry name" value="CYCc"/>
    <property type="match status" value="1"/>
</dbReference>
<evidence type="ECO:0000256" key="11">
    <source>
        <dbReference type="ARBA" id="ARBA00023170"/>
    </source>
</evidence>
<evidence type="ECO:0000256" key="15">
    <source>
        <dbReference type="RuleBase" id="RU000405"/>
    </source>
</evidence>
<dbReference type="GO" id="GO:0042330">
    <property type="term" value="P:taxis"/>
    <property type="evidence" value="ECO:0007669"/>
    <property type="project" value="UniProtKB-ARBA"/>
</dbReference>
<evidence type="ECO:0000259" key="18">
    <source>
        <dbReference type="PROSITE" id="PS50011"/>
    </source>
</evidence>
<evidence type="ECO:0000256" key="8">
    <source>
        <dbReference type="ARBA" id="ARBA00022741"/>
    </source>
</evidence>
<protein>
    <recommendedName>
        <fullName evidence="4 16">Guanylate cyclase</fullName>
        <ecNumber evidence="4 16">4.6.1.2</ecNumber>
    </recommendedName>
</protein>
<keyword evidence="9" id="KW-1133">Transmembrane helix</keyword>
<dbReference type="Proteomes" id="UP000887565">
    <property type="component" value="Unplaced"/>
</dbReference>
<evidence type="ECO:0000256" key="2">
    <source>
        <dbReference type="ARBA" id="ARBA00004236"/>
    </source>
</evidence>
<dbReference type="Pfam" id="PF07714">
    <property type="entry name" value="PK_Tyr_Ser-Thr"/>
    <property type="match status" value="1"/>
</dbReference>
<dbReference type="InterPro" id="IPR050401">
    <property type="entry name" value="Cyclic_nucleotide_synthase"/>
</dbReference>
<dbReference type="SMART" id="SM00220">
    <property type="entry name" value="S_TKc"/>
    <property type="match status" value="1"/>
</dbReference>
<accession>A0A915HSE5</accession>
<dbReference type="AlphaFoldDB" id="A0A915HSE5"/>
<name>A0A915HSE5_ROMCU</name>
<dbReference type="InterPro" id="IPR001054">
    <property type="entry name" value="A/G_cyclase"/>
</dbReference>
<evidence type="ECO:0000256" key="17">
    <source>
        <dbReference type="SAM" id="Coils"/>
    </source>
</evidence>
<dbReference type="InterPro" id="IPR011645">
    <property type="entry name" value="HNOB_dom_associated"/>
</dbReference>
<keyword evidence="5" id="KW-1003">Cell membrane</keyword>
<dbReference type="InterPro" id="IPR029787">
    <property type="entry name" value="Nucleotide_cyclase"/>
</dbReference>
<dbReference type="OMA" id="CWAEYAD"/>
<evidence type="ECO:0000256" key="12">
    <source>
        <dbReference type="ARBA" id="ARBA00023180"/>
    </source>
</evidence>
<keyword evidence="12" id="KW-0325">Glycoprotein</keyword>
<evidence type="ECO:0000256" key="6">
    <source>
        <dbReference type="ARBA" id="ARBA00022692"/>
    </source>
</evidence>
<dbReference type="GO" id="GO:0009582">
    <property type="term" value="P:detection of abiotic stimulus"/>
    <property type="evidence" value="ECO:0007669"/>
    <property type="project" value="UniProtKB-ARBA"/>
</dbReference>
<dbReference type="InterPro" id="IPR001245">
    <property type="entry name" value="Ser-Thr/Tyr_kinase_cat_dom"/>
</dbReference>
<evidence type="ECO:0000313" key="21">
    <source>
        <dbReference type="WBParaSite" id="nRc.2.0.1.t04446-RA"/>
    </source>
</evidence>
<dbReference type="GO" id="GO:0005886">
    <property type="term" value="C:plasma membrane"/>
    <property type="evidence" value="ECO:0007669"/>
    <property type="project" value="UniProtKB-SubCell"/>
</dbReference>
<dbReference type="GO" id="GO:0009581">
    <property type="term" value="P:detection of external stimulus"/>
    <property type="evidence" value="ECO:0007669"/>
    <property type="project" value="UniProtKB-ARBA"/>
</dbReference>
<dbReference type="GO" id="GO:0035556">
    <property type="term" value="P:intracellular signal transduction"/>
    <property type="evidence" value="ECO:0007669"/>
    <property type="project" value="InterPro"/>
</dbReference>
<evidence type="ECO:0000259" key="19">
    <source>
        <dbReference type="PROSITE" id="PS50125"/>
    </source>
</evidence>
<evidence type="ECO:0000256" key="10">
    <source>
        <dbReference type="ARBA" id="ARBA00023136"/>
    </source>
</evidence>
<evidence type="ECO:0000256" key="7">
    <source>
        <dbReference type="ARBA" id="ARBA00022729"/>
    </source>
</evidence>
<dbReference type="GO" id="GO:0009266">
    <property type="term" value="P:response to temperature stimulus"/>
    <property type="evidence" value="ECO:0007669"/>
    <property type="project" value="UniProtKB-ARBA"/>
</dbReference>
<feature type="domain" description="Guanylate cyclase" evidence="19">
    <location>
        <begin position="301"/>
        <end position="431"/>
    </location>
</feature>
<keyword evidence="14 16" id="KW-0141">cGMP biosynthesis</keyword>
<dbReference type="GO" id="GO:0004016">
    <property type="term" value="F:adenylate cyclase activity"/>
    <property type="evidence" value="ECO:0007669"/>
    <property type="project" value="TreeGrafter"/>
</dbReference>
<reference evidence="21" key="1">
    <citation type="submission" date="2022-11" db="UniProtKB">
        <authorList>
            <consortium name="WormBaseParasite"/>
        </authorList>
    </citation>
    <scope>IDENTIFICATION</scope>
</reference>
<evidence type="ECO:0000256" key="1">
    <source>
        <dbReference type="ARBA" id="ARBA00001436"/>
    </source>
</evidence>
<dbReference type="FunFam" id="3.30.70.1230:FF:000035">
    <property type="entry name" value="Guanylate cyclase"/>
    <property type="match status" value="1"/>
</dbReference>
<keyword evidence="17" id="KW-0175">Coiled coil</keyword>
<dbReference type="PANTHER" id="PTHR11920:SF501">
    <property type="entry name" value="GUANYLATE CYCLASE 32E"/>
    <property type="match status" value="1"/>
</dbReference>
<evidence type="ECO:0000256" key="3">
    <source>
        <dbReference type="ARBA" id="ARBA00004479"/>
    </source>
</evidence>
<sequence length="481" mass="55029">MVHIKMKDICHDNLNTFVGLCIDDSEYFYSLWVYCPRGSLDDVLFNIELRIDETFQVSLIRDIISGIEFLHNSPIAFHGLLYSKNILVDGRWVAKITEFGIFQIGQELVEQKAIMPLLEIPIEILLCTAPEVLRKEKNVDCKLVDIYNFGIISYKILYRKEPFEDQDASAKEILSLLKTLDLNGRPLRPLLRQVRGLDMKFLNLLEMCWRENPKTRTNASALKKEIFLQTRKFGKNLIDHIMNMLEKYATNLEKLVDERTEKMNEERRRADNLLYQILPKMVADVLKAGQTVEPEIFETATVYFSDIVGFTTICSNSKPGEIVAMLNGLYSQFDQVILMFDAYKVETIGDAYLVVSGVPKRNGMEHVTNIAQMSLKILQALRQYRIPHMPFSPVKVRIGLHSGSVAGGVVGVTMPRYCLFGDAVNFASRMESTGEADRIHISENMFVNLSVHSEFIMERRGQIEVKGKGLCTTYWLLGKKD</sequence>
<comment type="similarity">
    <text evidence="15">Belongs to the adenylyl cyclase class-4/guanylyl cyclase family.</text>
</comment>
<dbReference type="GO" id="GO:0005524">
    <property type="term" value="F:ATP binding"/>
    <property type="evidence" value="ECO:0007669"/>
    <property type="project" value="InterPro"/>
</dbReference>
<dbReference type="GO" id="GO:0004383">
    <property type="term" value="F:guanylate cyclase activity"/>
    <property type="evidence" value="ECO:0007669"/>
    <property type="project" value="UniProtKB-EC"/>
</dbReference>
<keyword evidence="7" id="KW-0732">Signal</keyword>
<dbReference type="GO" id="GO:0004672">
    <property type="term" value="F:protein kinase activity"/>
    <property type="evidence" value="ECO:0007669"/>
    <property type="project" value="InterPro"/>
</dbReference>
<dbReference type="PROSITE" id="PS50011">
    <property type="entry name" value="PROTEIN_KINASE_DOM"/>
    <property type="match status" value="1"/>
</dbReference>
<dbReference type="SUPFAM" id="SSF56112">
    <property type="entry name" value="Protein kinase-like (PK-like)"/>
    <property type="match status" value="1"/>
</dbReference>
<dbReference type="PANTHER" id="PTHR11920">
    <property type="entry name" value="GUANYLYL CYCLASE"/>
    <property type="match status" value="1"/>
</dbReference>
<keyword evidence="10" id="KW-0472">Membrane</keyword>
<evidence type="ECO:0000256" key="14">
    <source>
        <dbReference type="ARBA" id="ARBA00023293"/>
    </source>
</evidence>
<keyword evidence="13 15" id="KW-0456">Lyase</keyword>
<keyword evidence="6" id="KW-0812">Transmembrane</keyword>
<dbReference type="Gene3D" id="1.10.510.10">
    <property type="entry name" value="Transferase(Phosphotransferase) domain 1"/>
    <property type="match status" value="1"/>
</dbReference>
<dbReference type="InterPro" id="IPR018297">
    <property type="entry name" value="A/G_cyclase_CS"/>
</dbReference>
<comment type="subcellular location">
    <subcellularLocation>
        <location evidence="2">Cell membrane</location>
    </subcellularLocation>
    <subcellularLocation>
        <location evidence="3">Membrane</location>
        <topology evidence="3">Single-pass type I membrane protein</topology>
    </subcellularLocation>
</comment>
<proteinExistence type="inferred from homology"/>
<dbReference type="CDD" id="cd07302">
    <property type="entry name" value="CHD"/>
    <property type="match status" value="1"/>
</dbReference>
<dbReference type="InterPro" id="IPR000719">
    <property type="entry name" value="Prot_kinase_dom"/>
</dbReference>
<keyword evidence="8" id="KW-0547">Nucleotide-binding</keyword>
<feature type="domain" description="Protein kinase" evidence="18">
    <location>
        <begin position="1"/>
        <end position="228"/>
    </location>
</feature>
<evidence type="ECO:0000256" key="13">
    <source>
        <dbReference type="ARBA" id="ARBA00023239"/>
    </source>
</evidence>
<dbReference type="PROSITE" id="PS00452">
    <property type="entry name" value="GUANYLATE_CYCLASE_1"/>
    <property type="match status" value="1"/>
</dbReference>
<dbReference type="Gene3D" id="6.10.250.780">
    <property type="match status" value="1"/>
</dbReference>
<dbReference type="GO" id="GO:0001653">
    <property type="term" value="F:peptide receptor activity"/>
    <property type="evidence" value="ECO:0007669"/>
    <property type="project" value="TreeGrafter"/>
</dbReference>
<feature type="coiled-coil region" evidence="17">
    <location>
        <begin position="238"/>
        <end position="269"/>
    </location>
</feature>
<evidence type="ECO:0000256" key="9">
    <source>
        <dbReference type="ARBA" id="ARBA00022989"/>
    </source>
</evidence>
<evidence type="ECO:0000256" key="4">
    <source>
        <dbReference type="ARBA" id="ARBA00012202"/>
    </source>
</evidence>
<dbReference type="InterPro" id="IPR011009">
    <property type="entry name" value="Kinase-like_dom_sf"/>
</dbReference>
<keyword evidence="11" id="KW-0675">Receptor</keyword>
<dbReference type="Gene3D" id="3.30.70.1230">
    <property type="entry name" value="Nucleotide cyclase"/>
    <property type="match status" value="1"/>
</dbReference>
<dbReference type="GO" id="GO:0043005">
    <property type="term" value="C:neuron projection"/>
    <property type="evidence" value="ECO:0007669"/>
    <property type="project" value="UniProtKB-ARBA"/>
</dbReference>
<dbReference type="PROSITE" id="PS50125">
    <property type="entry name" value="GUANYLATE_CYCLASE_2"/>
    <property type="match status" value="1"/>
</dbReference>
<evidence type="ECO:0000313" key="20">
    <source>
        <dbReference type="Proteomes" id="UP000887565"/>
    </source>
</evidence>